<evidence type="ECO:0000313" key="2">
    <source>
        <dbReference type="Proteomes" id="UP000673691"/>
    </source>
</evidence>
<protein>
    <submittedName>
        <fullName evidence="1">Uncharacterized protein</fullName>
    </submittedName>
</protein>
<dbReference type="EMBL" id="JAEFCI010008467">
    <property type="protein sequence ID" value="KAG5458450.1"/>
    <property type="molecule type" value="Genomic_DNA"/>
</dbReference>
<keyword evidence="2" id="KW-1185">Reference proteome</keyword>
<organism evidence="1 2">
    <name type="scientific">Olpidium bornovanus</name>
    <dbReference type="NCBI Taxonomy" id="278681"/>
    <lineage>
        <taxon>Eukaryota</taxon>
        <taxon>Fungi</taxon>
        <taxon>Fungi incertae sedis</taxon>
        <taxon>Olpidiomycota</taxon>
        <taxon>Olpidiomycotina</taxon>
        <taxon>Olpidiomycetes</taxon>
        <taxon>Olpidiales</taxon>
        <taxon>Olpidiaceae</taxon>
        <taxon>Olpidium</taxon>
    </lineage>
</organism>
<gene>
    <name evidence="1" type="ORF">BJ554DRAFT_1318</name>
</gene>
<dbReference type="AlphaFoldDB" id="A0A8H8DHA7"/>
<sequence length="85" mass="8575">MGATEPAGESRGAADRSGAAAAAAAAVVVVVVVSADAAENPSAARCRIPAADFRSAGCAPNRWCLVRDLRTSTVKPRRGEEEPGP</sequence>
<accession>A0A8H8DHA7</accession>
<name>A0A8H8DHA7_9FUNG</name>
<proteinExistence type="predicted"/>
<dbReference type="Proteomes" id="UP000673691">
    <property type="component" value="Unassembled WGS sequence"/>
</dbReference>
<reference evidence="1 2" key="1">
    <citation type="journal article" name="Sci. Rep.">
        <title>Genome-scale phylogenetic analyses confirm Olpidium as the closest living zoosporic fungus to the non-flagellated, terrestrial fungi.</title>
        <authorList>
            <person name="Chang Y."/>
            <person name="Rochon D."/>
            <person name="Sekimoto S."/>
            <person name="Wang Y."/>
            <person name="Chovatia M."/>
            <person name="Sandor L."/>
            <person name="Salamov A."/>
            <person name="Grigoriev I.V."/>
            <person name="Stajich J.E."/>
            <person name="Spatafora J.W."/>
        </authorList>
    </citation>
    <scope>NUCLEOTIDE SEQUENCE [LARGE SCALE GENOMIC DNA]</scope>
    <source>
        <strain evidence="1">S191</strain>
    </source>
</reference>
<comment type="caution">
    <text evidence="1">The sequence shown here is derived from an EMBL/GenBank/DDBJ whole genome shotgun (WGS) entry which is preliminary data.</text>
</comment>
<evidence type="ECO:0000313" key="1">
    <source>
        <dbReference type="EMBL" id="KAG5458450.1"/>
    </source>
</evidence>